<dbReference type="InterPro" id="IPR036390">
    <property type="entry name" value="WH_DNA-bd_sf"/>
</dbReference>
<comment type="subcellular location">
    <subcellularLocation>
        <location evidence="2">Nucleus</location>
    </subcellularLocation>
</comment>
<feature type="region of interest" description="Disordered" evidence="3">
    <location>
        <begin position="239"/>
        <end position="306"/>
    </location>
</feature>
<dbReference type="InterPro" id="IPR001766">
    <property type="entry name" value="Fork_head_dom"/>
</dbReference>
<reference evidence="5" key="2">
    <citation type="journal article" date="2016" name="G3 (Bethesda)">
        <title>Genome Evolution in Three Species of Cactophilic Drosophila.</title>
        <authorList>
            <person name="Sanchez-Flores A."/>
            <person name="Penazola F."/>
            <person name="Carpinteyro-Ponce J."/>
            <person name="Nazario-Yepiz N."/>
            <person name="Abreu-Goodger C."/>
            <person name="Machado C.A."/>
            <person name="Markow T.A."/>
        </authorList>
    </citation>
    <scope>NUCLEOTIDE SEQUENCE [LARGE SCALE GENOMIC DNA]</scope>
</reference>
<accession>A0ABM1PPC4</accession>
<reference evidence="5" key="1">
    <citation type="journal article" date="1997" name="Nucleic Acids Res.">
        <title>tRNAscan-SE: a program for improved detection of transfer RNA genes in genomic sequence.</title>
        <authorList>
            <person name="Lowe T.M."/>
            <person name="Eddy S.R."/>
        </authorList>
    </citation>
    <scope>NUCLEOTIDE SEQUENCE [LARGE SCALE GENOMIC DNA]</scope>
</reference>
<evidence type="ECO:0000313" key="5">
    <source>
        <dbReference type="Proteomes" id="UP000694904"/>
    </source>
</evidence>
<feature type="DNA-binding region" description="Fork-head" evidence="2">
    <location>
        <begin position="157"/>
        <end position="228"/>
    </location>
</feature>
<name>A0ABM1PPC4_DROAR</name>
<dbReference type="PANTHER" id="PTHR11829:SF402">
    <property type="entry name" value="FORK HEAD DOMAIN-CONTAINING PROTEIN FD3-RELATED"/>
    <property type="match status" value="1"/>
</dbReference>
<dbReference type="CDD" id="cd00059">
    <property type="entry name" value="FH_FOX"/>
    <property type="match status" value="1"/>
</dbReference>
<evidence type="ECO:0000256" key="2">
    <source>
        <dbReference type="PROSITE-ProRule" id="PRU00089"/>
    </source>
</evidence>
<evidence type="ECO:0000313" key="6">
    <source>
        <dbReference type="RefSeq" id="XP_017869060.1"/>
    </source>
</evidence>
<dbReference type="PANTHER" id="PTHR11829">
    <property type="entry name" value="FORKHEAD BOX PROTEIN"/>
    <property type="match status" value="1"/>
</dbReference>
<dbReference type="Proteomes" id="UP000694904">
    <property type="component" value="Chromosome 6"/>
</dbReference>
<dbReference type="SMART" id="SM00339">
    <property type="entry name" value="FH"/>
    <property type="match status" value="1"/>
</dbReference>
<gene>
    <name evidence="6" type="primary">LOC108617791</name>
</gene>
<evidence type="ECO:0000256" key="1">
    <source>
        <dbReference type="ARBA" id="ARBA00023125"/>
    </source>
</evidence>
<keyword evidence="1 2" id="KW-0238">DNA-binding</keyword>
<feature type="compositionally biased region" description="Polar residues" evidence="3">
    <location>
        <begin position="247"/>
        <end position="274"/>
    </location>
</feature>
<proteinExistence type="predicted"/>
<sequence length="484" mass="54862">MISSKTNLKGNDAQISGYLRIAKAPDIDDSDEERELTNLNWLLRNQNLTWSKTIDASSEDDINIQAGNRNLTTEIETFNSHKILKPLEQCSSKNSANKSLIRNLISCPDSRKQNSSSVLLKRPTPAERYDIFINKIKSDLAEYEKSANIYRTDVTHKPPFNYSHIIGMAMLENGRVTLQQICAWIESKFAFFRVRKKWNNSIRHNLSLHHCFRNRKREEKGKGGYWELGVDLRKCDRKRIRNRKSTNSKSNHSSPETKNCQTLLTKCQLANSKNAGRPQDRSPSLSSHYMLNERPQPSSPKNNSAEHDVQLDCLTVTEVEVGLGDGLTLSNGSHDRDATFLYPDSSFTPSSNNEAFLPHQYELGTIIISTTGTIDDPSCINSIINNKLDCSSMIYTEDDIPTASENIIISSNKMDSNKESNIALVAPITSNSEITSNVPINYDCSNFRPYIDCIDESYNYLHSNELNRNEDILDNLLDDCARDY</sequence>
<dbReference type="Pfam" id="PF00250">
    <property type="entry name" value="Forkhead"/>
    <property type="match status" value="1"/>
</dbReference>
<dbReference type="RefSeq" id="XP_017869060.1">
    <property type="nucleotide sequence ID" value="XM_018013571.1"/>
</dbReference>
<dbReference type="InterPro" id="IPR050211">
    <property type="entry name" value="FOX_domain-containing"/>
</dbReference>
<dbReference type="PRINTS" id="PR00053">
    <property type="entry name" value="FORKHEAD"/>
</dbReference>
<reference evidence="6" key="3">
    <citation type="submission" date="2025-08" db="UniProtKB">
        <authorList>
            <consortium name="RefSeq"/>
        </authorList>
    </citation>
    <scope>IDENTIFICATION</scope>
    <source>
        <tissue evidence="6">Whole organism</tissue>
    </source>
</reference>
<keyword evidence="5" id="KW-1185">Reference proteome</keyword>
<feature type="compositionally biased region" description="Polar residues" evidence="3">
    <location>
        <begin position="281"/>
        <end position="303"/>
    </location>
</feature>
<evidence type="ECO:0000256" key="3">
    <source>
        <dbReference type="SAM" id="MobiDB-lite"/>
    </source>
</evidence>
<dbReference type="GeneID" id="108617791"/>
<keyword evidence="2" id="KW-0539">Nucleus</keyword>
<dbReference type="PROSITE" id="PS50039">
    <property type="entry name" value="FORK_HEAD_3"/>
    <property type="match status" value="1"/>
</dbReference>
<protein>
    <submittedName>
        <fullName evidence="6">Uncharacterized protein LOC108617791</fullName>
    </submittedName>
</protein>
<dbReference type="Gene3D" id="1.10.10.10">
    <property type="entry name" value="Winged helix-like DNA-binding domain superfamily/Winged helix DNA-binding domain"/>
    <property type="match status" value="1"/>
</dbReference>
<feature type="domain" description="Fork-head" evidence="4">
    <location>
        <begin position="157"/>
        <end position="228"/>
    </location>
</feature>
<dbReference type="SUPFAM" id="SSF46785">
    <property type="entry name" value="Winged helix' DNA-binding domain"/>
    <property type="match status" value="1"/>
</dbReference>
<dbReference type="InterPro" id="IPR036388">
    <property type="entry name" value="WH-like_DNA-bd_sf"/>
</dbReference>
<organism evidence="5 6">
    <name type="scientific">Drosophila arizonae</name>
    <name type="common">Fruit fly</name>
    <dbReference type="NCBI Taxonomy" id="7263"/>
    <lineage>
        <taxon>Eukaryota</taxon>
        <taxon>Metazoa</taxon>
        <taxon>Ecdysozoa</taxon>
        <taxon>Arthropoda</taxon>
        <taxon>Hexapoda</taxon>
        <taxon>Insecta</taxon>
        <taxon>Pterygota</taxon>
        <taxon>Neoptera</taxon>
        <taxon>Endopterygota</taxon>
        <taxon>Diptera</taxon>
        <taxon>Brachycera</taxon>
        <taxon>Muscomorpha</taxon>
        <taxon>Ephydroidea</taxon>
        <taxon>Drosophilidae</taxon>
        <taxon>Drosophila</taxon>
    </lineage>
</organism>
<evidence type="ECO:0000259" key="4">
    <source>
        <dbReference type="PROSITE" id="PS50039"/>
    </source>
</evidence>